<dbReference type="InterPro" id="IPR000975">
    <property type="entry name" value="IL-1_fam"/>
</dbReference>
<dbReference type="Proteomes" id="UP000824219">
    <property type="component" value="Linkage Group LG27"/>
</dbReference>
<dbReference type="GO" id="GO:0005615">
    <property type="term" value="C:extracellular space"/>
    <property type="evidence" value="ECO:0007669"/>
    <property type="project" value="UniProtKB-KW"/>
</dbReference>
<evidence type="ECO:0000256" key="11">
    <source>
        <dbReference type="ARBA" id="ARBA00023228"/>
    </source>
</evidence>
<comment type="subcellular location">
    <subcellularLocation>
        <location evidence="2">Cytoplasm</location>
        <location evidence="2">Cytosol</location>
    </subcellularLocation>
    <subcellularLocation>
        <location evidence="1">Lysosome</location>
    </subcellularLocation>
    <subcellularLocation>
        <location evidence="3">Secreted</location>
        <location evidence="3">Extracellular exosome</location>
    </subcellularLocation>
</comment>
<dbReference type="GO" id="GO:0005764">
    <property type="term" value="C:lysosome"/>
    <property type="evidence" value="ECO:0007669"/>
    <property type="project" value="UniProtKB-SubCell"/>
</dbReference>
<keyword evidence="8" id="KW-0964">Secreted</keyword>
<dbReference type="PANTHER" id="PTHR10078:SF30">
    <property type="entry name" value="INTERLEUKIN-1 BETA"/>
    <property type="match status" value="1"/>
</dbReference>
<dbReference type="GO" id="GO:0001660">
    <property type="term" value="P:fever generation"/>
    <property type="evidence" value="ECO:0007669"/>
    <property type="project" value="UniProtKB-KW"/>
</dbReference>
<evidence type="ECO:0000256" key="9">
    <source>
        <dbReference type="ARBA" id="ARBA00022620"/>
    </source>
</evidence>
<dbReference type="GO" id="GO:0051781">
    <property type="term" value="P:positive regulation of cell division"/>
    <property type="evidence" value="ECO:0007669"/>
    <property type="project" value="UniProtKB-KW"/>
</dbReference>
<organism evidence="14 15">
    <name type="scientific">Hemibagrus wyckioides</name>
    <dbReference type="NCBI Taxonomy" id="337641"/>
    <lineage>
        <taxon>Eukaryota</taxon>
        <taxon>Metazoa</taxon>
        <taxon>Chordata</taxon>
        <taxon>Craniata</taxon>
        <taxon>Vertebrata</taxon>
        <taxon>Euteleostomi</taxon>
        <taxon>Actinopterygii</taxon>
        <taxon>Neopterygii</taxon>
        <taxon>Teleostei</taxon>
        <taxon>Ostariophysi</taxon>
        <taxon>Siluriformes</taxon>
        <taxon>Bagridae</taxon>
        <taxon>Hemibagrus</taxon>
    </lineage>
</organism>
<evidence type="ECO:0000313" key="15">
    <source>
        <dbReference type="Proteomes" id="UP000824219"/>
    </source>
</evidence>
<protein>
    <recommendedName>
        <fullName evidence="5">Interleukin-1 beta</fullName>
    </recommendedName>
</protein>
<gene>
    <name evidence="14" type="ORF">KOW79_021426</name>
</gene>
<dbReference type="CDD" id="cd00100">
    <property type="entry name" value="beta-trefoil_IL1"/>
    <property type="match status" value="2"/>
</dbReference>
<evidence type="ECO:0000256" key="1">
    <source>
        <dbReference type="ARBA" id="ARBA00004371"/>
    </source>
</evidence>
<keyword evidence="7" id="KW-0202">Cytokine</keyword>
<keyword evidence="10" id="KW-0395">Inflammatory response</keyword>
<dbReference type="SUPFAM" id="SSF50353">
    <property type="entry name" value="Cytokine"/>
    <property type="match status" value="2"/>
</dbReference>
<evidence type="ECO:0000256" key="3">
    <source>
        <dbReference type="ARBA" id="ARBA00004550"/>
    </source>
</evidence>
<feature type="region of interest" description="Disordered" evidence="13">
    <location>
        <begin position="406"/>
        <end position="430"/>
    </location>
</feature>
<dbReference type="Pfam" id="PF00340">
    <property type="entry name" value="IL1"/>
    <property type="match status" value="2"/>
</dbReference>
<dbReference type="OrthoDB" id="8962877at2759"/>
<comment type="caution">
    <text evidence="14">The sequence shown here is derived from an EMBL/GenBank/DDBJ whole genome shotgun (WGS) entry which is preliminary data.</text>
</comment>
<evidence type="ECO:0000256" key="2">
    <source>
        <dbReference type="ARBA" id="ARBA00004514"/>
    </source>
</evidence>
<dbReference type="GO" id="GO:0071222">
    <property type="term" value="P:cellular response to lipopolysaccharide"/>
    <property type="evidence" value="ECO:0007669"/>
    <property type="project" value="TreeGrafter"/>
</dbReference>
<proteinExistence type="inferred from homology"/>
<keyword evidence="11" id="KW-0458">Lysosome</keyword>
<evidence type="ECO:0000256" key="8">
    <source>
        <dbReference type="ARBA" id="ARBA00022525"/>
    </source>
</evidence>
<keyword evidence="9" id="KW-0666">Pyrogen</keyword>
<comment type="similarity">
    <text evidence="4">Belongs to the IL-1 family.</text>
</comment>
<dbReference type="SMART" id="SM00125">
    <property type="entry name" value="IL1"/>
    <property type="match status" value="1"/>
</dbReference>
<dbReference type="GO" id="GO:0005125">
    <property type="term" value="F:cytokine activity"/>
    <property type="evidence" value="ECO:0007669"/>
    <property type="project" value="UniProtKB-KW"/>
</dbReference>
<reference evidence="14 15" key="1">
    <citation type="submission" date="2021-06" db="EMBL/GenBank/DDBJ databases">
        <title>Chromosome-level genome assembly of the red-tail catfish (Hemibagrus wyckioides).</title>
        <authorList>
            <person name="Shao F."/>
        </authorList>
    </citation>
    <scope>NUCLEOTIDE SEQUENCE [LARGE SCALE GENOMIC DNA]</scope>
    <source>
        <strain evidence="14">EC202008001</strain>
        <tissue evidence="14">Blood</tissue>
    </source>
</reference>
<dbReference type="GO" id="GO:0019221">
    <property type="term" value="P:cytokine-mediated signaling pathway"/>
    <property type="evidence" value="ECO:0007669"/>
    <property type="project" value="TreeGrafter"/>
</dbReference>
<dbReference type="PANTHER" id="PTHR10078">
    <property type="entry name" value="INTERLEUKIN-1 FAMILY MEMBER"/>
    <property type="match status" value="1"/>
</dbReference>
<evidence type="ECO:0000256" key="13">
    <source>
        <dbReference type="SAM" id="MobiDB-lite"/>
    </source>
</evidence>
<evidence type="ECO:0000256" key="7">
    <source>
        <dbReference type="ARBA" id="ARBA00022514"/>
    </source>
</evidence>
<keyword evidence="12" id="KW-0497">Mitogen</keyword>
<keyword evidence="15" id="KW-1185">Reference proteome</keyword>
<accession>A0A9D3N2V4</accession>
<dbReference type="EMBL" id="JAHKSW010000027">
    <property type="protein sequence ID" value="KAG7315338.1"/>
    <property type="molecule type" value="Genomic_DNA"/>
</dbReference>
<evidence type="ECO:0000256" key="6">
    <source>
        <dbReference type="ARBA" id="ARBA00022490"/>
    </source>
</evidence>
<dbReference type="InterPro" id="IPR008996">
    <property type="entry name" value="IL1/FGF"/>
</dbReference>
<keyword evidence="6" id="KW-0963">Cytoplasm</keyword>
<evidence type="ECO:0000313" key="14">
    <source>
        <dbReference type="EMBL" id="KAG7315338.1"/>
    </source>
</evidence>
<dbReference type="GO" id="GO:0006955">
    <property type="term" value="P:immune response"/>
    <property type="evidence" value="ECO:0007669"/>
    <property type="project" value="InterPro"/>
</dbReference>
<feature type="compositionally biased region" description="Basic and acidic residues" evidence="13">
    <location>
        <begin position="406"/>
        <end position="419"/>
    </location>
</feature>
<evidence type="ECO:0000256" key="5">
    <source>
        <dbReference type="ARBA" id="ARBA00014702"/>
    </source>
</evidence>
<name>A0A9D3N2V4_9TELE</name>
<evidence type="ECO:0000256" key="10">
    <source>
        <dbReference type="ARBA" id="ARBA00023198"/>
    </source>
</evidence>
<dbReference type="GO" id="GO:0010628">
    <property type="term" value="P:positive regulation of gene expression"/>
    <property type="evidence" value="ECO:0007669"/>
    <property type="project" value="TreeGrafter"/>
</dbReference>
<dbReference type="AlphaFoldDB" id="A0A9D3N2V4"/>
<dbReference type="GO" id="GO:0005829">
    <property type="term" value="C:cytosol"/>
    <property type="evidence" value="ECO:0007669"/>
    <property type="project" value="UniProtKB-SubCell"/>
</dbReference>
<sequence>MEQETFLSGGVSLLHTVVNGKHSYEVGKVLTSKPSDFGRKGDKLLKIDDVETQCLPPKMFARMLSSGSPILTMHRASTDDDKEKKCPVSGDMRPYHKEDISLYFSLDMVQETCLNEEDKNPQVPEEFEWERREKKGDFLTDEEMLLVSMTNTSVAIVQSRGCSEQNPCSSCGGKGCTLNDFVVASQQSTISSVCTEYIQKNFERGQVLIQSLLQQNICPENISKKALPHKNKSTTAKITIYYYLSNAQDDFDKGVPVVLNFSGSTTYLKCICMGSTPVLTLECCDKSKLQSIYKNDPSAWPFVFYLKTTKDNYRRFESATYSGLPFYYKHHESCGIKSYHMISHYKTRTRCTVARAVTVALKNNMEQIMKQLSMDEKNDECLESASKKENIFLHLPLAMVKDMNLEEKEEYPQKPKESEISTEGSPTEGEYSVDKVWCKSESYSMTWCTYTKQCGIAYAEKRQVQIQSLGQTIISPDSFPRRKTCLNNSNNSKPDRMIISYYKTNIEGLNGQPVVLNFSGSNQFLKCADKNGKAVLTLENVEDDKLKTICKNDKTTWPFVFLLSCTKDNLRHFESAACSGWYIHTGSNSVYAGSGIEKKFESTYQIVHFHEGFNPNK</sequence>
<dbReference type="Gene3D" id="2.80.10.50">
    <property type="match status" value="2"/>
</dbReference>
<evidence type="ECO:0000256" key="4">
    <source>
        <dbReference type="ARBA" id="ARBA00010448"/>
    </source>
</evidence>
<evidence type="ECO:0000256" key="12">
    <source>
        <dbReference type="ARBA" id="ARBA00023246"/>
    </source>
</evidence>